<keyword evidence="3" id="KW-1185">Reference proteome</keyword>
<dbReference type="AlphaFoldDB" id="A0A6I3KSD7"/>
<feature type="signal peptide" evidence="1">
    <location>
        <begin position="1"/>
        <end position="25"/>
    </location>
</feature>
<evidence type="ECO:0008006" key="4">
    <source>
        <dbReference type="Google" id="ProtNLM"/>
    </source>
</evidence>
<evidence type="ECO:0000313" key="2">
    <source>
        <dbReference type="EMBL" id="MTD95651.1"/>
    </source>
</evidence>
<dbReference type="RefSeq" id="WP_154740176.1">
    <property type="nucleotide sequence ID" value="NZ_WMBQ01000002.1"/>
</dbReference>
<proteinExistence type="predicted"/>
<protein>
    <recommendedName>
        <fullName evidence="4">Thioredoxin-like fold domain-containing protein</fullName>
    </recommendedName>
</protein>
<comment type="caution">
    <text evidence="2">The sequence shown here is derived from an EMBL/GenBank/DDBJ whole genome shotgun (WGS) entry which is preliminary data.</text>
</comment>
<dbReference type="EMBL" id="WMBQ01000002">
    <property type="protein sequence ID" value="MTD95651.1"/>
    <property type="molecule type" value="Genomic_DNA"/>
</dbReference>
<dbReference type="SUPFAM" id="SSF52833">
    <property type="entry name" value="Thioredoxin-like"/>
    <property type="match status" value="1"/>
</dbReference>
<gene>
    <name evidence="2" type="ORF">GIW81_15030</name>
</gene>
<reference evidence="2 3" key="1">
    <citation type="submission" date="2019-11" db="EMBL/GenBank/DDBJ databases">
        <title>Identification of a novel strain.</title>
        <authorList>
            <person name="Xu Q."/>
            <person name="Wang G."/>
        </authorList>
    </citation>
    <scope>NUCLEOTIDE SEQUENCE [LARGE SCALE GENOMIC DNA]</scope>
    <source>
        <strain evidence="3">xq</strain>
    </source>
</reference>
<dbReference type="Proteomes" id="UP000440694">
    <property type="component" value="Unassembled WGS sequence"/>
</dbReference>
<feature type="chain" id="PRO_5026055855" description="Thioredoxin-like fold domain-containing protein" evidence="1">
    <location>
        <begin position="26"/>
        <end position="285"/>
    </location>
</feature>
<evidence type="ECO:0000313" key="3">
    <source>
        <dbReference type="Proteomes" id="UP000440694"/>
    </source>
</evidence>
<dbReference type="InterPro" id="IPR036249">
    <property type="entry name" value="Thioredoxin-like_sf"/>
</dbReference>
<accession>A0A6I3KSD7</accession>
<organism evidence="2 3">
    <name type="scientific">Hyphomicrobium album</name>
    <dbReference type="NCBI Taxonomy" id="2665159"/>
    <lineage>
        <taxon>Bacteria</taxon>
        <taxon>Pseudomonadati</taxon>
        <taxon>Pseudomonadota</taxon>
        <taxon>Alphaproteobacteria</taxon>
        <taxon>Hyphomicrobiales</taxon>
        <taxon>Hyphomicrobiaceae</taxon>
        <taxon>Hyphomicrobium</taxon>
    </lineage>
</organism>
<keyword evidence="1" id="KW-0732">Signal</keyword>
<name>A0A6I3KSD7_9HYPH</name>
<sequence length="285" mass="31437">MALSKARFGFVATLTLLIAALPARADWCGASDAENWREFSSLFTAGMRVTPGRPTVYILGAAWCPVCKSVFQALGSHRYAFDARFIPVQQGGNERHAAQVADLASDGTPAALTRVYQQNSAKTDGLNAQQRAFIAEVQNVTDIILQERFLRPGKKWGTPITFIFWEGIQAIYGQPNLEGIERTLSAKPPPLPENTTRRFITSPVPPEQSMRGVVPFAKRDNVRVRVLPDRNALSAICVPKDQGMQPAGFVTIDGEDWIVFKPFKPDTSLRVYGLASDFELVNGQR</sequence>
<evidence type="ECO:0000256" key="1">
    <source>
        <dbReference type="SAM" id="SignalP"/>
    </source>
</evidence>